<feature type="transmembrane region" description="Helical" evidence="1">
    <location>
        <begin position="42"/>
        <end position="60"/>
    </location>
</feature>
<proteinExistence type="predicted"/>
<accession>A0AAP0IMS4</accession>
<keyword evidence="1" id="KW-0812">Transmembrane</keyword>
<protein>
    <submittedName>
        <fullName evidence="2">Uncharacterized protein</fullName>
    </submittedName>
</protein>
<evidence type="ECO:0000313" key="3">
    <source>
        <dbReference type="Proteomes" id="UP001417504"/>
    </source>
</evidence>
<keyword evidence="1" id="KW-1133">Transmembrane helix</keyword>
<dbReference type="Proteomes" id="UP001417504">
    <property type="component" value="Unassembled WGS sequence"/>
</dbReference>
<sequence length="94" mass="10739">MEAIRNQNKVEADRECEACLLLLTLPAFTHAFLQVASSRATGFSWIFNYFSVLILVHVLLHNAIKLLSRQCAFLSSLQILTSQSFSKFAYWIEL</sequence>
<name>A0AAP0IMS4_9MAGN</name>
<dbReference type="EMBL" id="JBBNAE010000006">
    <property type="protein sequence ID" value="KAK9117571.1"/>
    <property type="molecule type" value="Genomic_DNA"/>
</dbReference>
<keyword evidence="1" id="KW-0472">Membrane</keyword>
<evidence type="ECO:0000313" key="2">
    <source>
        <dbReference type="EMBL" id="KAK9117571.1"/>
    </source>
</evidence>
<evidence type="ECO:0000256" key="1">
    <source>
        <dbReference type="SAM" id="Phobius"/>
    </source>
</evidence>
<organism evidence="2 3">
    <name type="scientific">Stephania japonica</name>
    <dbReference type="NCBI Taxonomy" id="461633"/>
    <lineage>
        <taxon>Eukaryota</taxon>
        <taxon>Viridiplantae</taxon>
        <taxon>Streptophyta</taxon>
        <taxon>Embryophyta</taxon>
        <taxon>Tracheophyta</taxon>
        <taxon>Spermatophyta</taxon>
        <taxon>Magnoliopsida</taxon>
        <taxon>Ranunculales</taxon>
        <taxon>Menispermaceae</taxon>
        <taxon>Menispermoideae</taxon>
        <taxon>Cissampelideae</taxon>
        <taxon>Stephania</taxon>
    </lineage>
</organism>
<dbReference type="AlphaFoldDB" id="A0AAP0IMS4"/>
<gene>
    <name evidence="2" type="ORF">Sjap_016518</name>
</gene>
<keyword evidence="3" id="KW-1185">Reference proteome</keyword>
<comment type="caution">
    <text evidence="2">The sequence shown here is derived from an EMBL/GenBank/DDBJ whole genome shotgun (WGS) entry which is preliminary data.</text>
</comment>
<reference evidence="2 3" key="1">
    <citation type="submission" date="2024-01" db="EMBL/GenBank/DDBJ databases">
        <title>Genome assemblies of Stephania.</title>
        <authorList>
            <person name="Yang L."/>
        </authorList>
    </citation>
    <scope>NUCLEOTIDE SEQUENCE [LARGE SCALE GENOMIC DNA]</scope>
    <source>
        <strain evidence="2">QJT</strain>
        <tissue evidence="2">Leaf</tissue>
    </source>
</reference>
<feature type="transmembrane region" description="Helical" evidence="1">
    <location>
        <begin position="18"/>
        <end position="36"/>
    </location>
</feature>